<dbReference type="InterPro" id="IPR011050">
    <property type="entry name" value="Pectin_lyase_fold/virulence"/>
</dbReference>
<gene>
    <name evidence="2" type="ORF">VB739_07915</name>
</gene>
<feature type="domain" description="Autotransporter" evidence="1">
    <location>
        <begin position="631"/>
        <end position="923"/>
    </location>
</feature>
<name>A0ABU5SVG1_9CYAN</name>
<dbReference type="EMBL" id="JAYGHY010000019">
    <property type="protein sequence ID" value="MEA5442474.1"/>
    <property type="molecule type" value="Genomic_DNA"/>
</dbReference>
<dbReference type="SMART" id="SM00869">
    <property type="entry name" value="Autotransporter"/>
    <property type="match status" value="1"/>
</dbReference>
<evidence type="ECO:0000313" key="2">
    <source>
        <dbReference type="EMBL" id="MEA5442474.1"/>
    </source>
</evidence>
<comment type="caution">
    <text evidence="2">The sequence shown here is derived from an EMBL/GenBank/DDBJ whole genome shotgun (WGS) entry which is preliminary data.</text>
</comment>
<dbReference type="SUPFAM" id="SSF51126">
    <property type="entry name" value="Pectin lyase-like"/>
    <property type="match status" value="1"/>
</dbReference>
<dbReference type="SUPFAM" id="SSF103515">
    <property type="entry name" value="Autotransporter"/>
    <property type="match status" value="1"/>
</dbReference>
<dbReference type="InterPro" id="IPR036709">
    <property type="entry name" value="Autotransporte_beta_dom_sf"/>
</dbReference>
<evidence type="ECO:0000313" key="3">
    <source>
        <dbReference type="Proteomes" id="UP001302329"/>
    </source>
</evidence>
<organism evidence="2 3">
    <name type="scientific">Cyanobium gracile UHCC 0281</name>
    <dbReference type="NCBI Taxonomy" id="3110309"/>
    <lineage>
        <taxon>Bacteria</taxon>
        <taxon>Bacillati</taxon>
        <taxon>Cyanobacteriota</taxon>
        <taxon>Cyanophyceae</taxon>
        <taxon>Synechococcales</taxon>
        <taxon>Prochlorococcaceae</taxon>
        <taxon>Cyanobium</taxon>
    </lineage>
</organism>
<dbReference type="Pfam" id="PF03797">
    <property type="entry name" value="Autotransporter"/>
    <property type="match status" value="1"/>
</dbReference>
<dbReference type="InterPro" id="IPR005546">
    <property type="entry name" value="Autotransporte_beta"/>
</dbReference>
<evidence type="ECO:0000259" key="1">
    <source>
        <dbReference type="PROSITE" id="PS51208"/>
    </source>
</evidence>
<proteinExistence type="predicted"/>
<sequence length="923" mass="93401">MTNLMENHPYRPVILLQTRRRSKAIRLSTGIIAGLFLISAGHGKADVVIVNTPNGTTGGSLLIDGTGLISSPKSLIFTTGRIPSQINTLTLGLNPFSVATPLPLTTSLGVSIWSTTSSGANPVPLSALTASQRLTATIGALRQLYTFDSSSLGSLSSFTLNPDTTYGLTLSGLVDVAINDQPKWGNTGNTGAGRTEPTGLNGFTYNSFAISEDGGLTWCTAQPAANPCGFPYNAIFLDVRFLGVTPGTTTPASAPSSPLLAGGTVIVDQPGTFPTNYFLSSLGGTIDINGKISTFTGTFSGNGPLTFSNSASGGQTSLVGLSTYTGATTVQQGATLAVNGSIAPSSGLTVQSGGTIAGSGQLPGTSIASGGVIAPGNSIGTLTVNGNYSLNGGTQAIQIQGPQSDRVVVTGTVTVFSGTTALSSYGGGTAWPGFRYTLLTASDPFSTPLALGLDAASITPSALLQFGTALIQEADGNPRTFDVQWRPRNGSGAVASALQALGAAGGNGTAAAGVFDSAFNRLAIAAAGNINATGAAIGSTGFTTGQAMAAGLSSDLVFRLANLLAIPSGAGLEQAVNSITPESYAAFQSVGLNVLRQQRQTLMAQAGGCRTTGWVIGGTTRRNDAASADRKNGTPVCVFATGGNATSTIDSRDGLSGYDAAIAGGFYGIEVQPSQQWTLGGAYGYGTAGLSNLGAGSNSISSNINSGSLYGVYTSDRAWTIKGLLGYGNYNINGLRRLIAVGNGNAITGGTTAHGYTAGLQADYAIPLSKPTATVPVTLKPQLGVAYGAYQQDGFSESGDPTMNLNVGGHTSHSLVGTLGAEVTATIPLNPERSQLLKPRVAVAYQVDALGDRNGNSSLNANLPGAGVSFSSTGQNRGINDLTLSGSLEYDIASKASLYISASYEVFSTGRQFAYGGGVKLSF</sequence>
<dbReference type="PROSITE" id="PS51208">
    <property type="entry name" value="AUTOTRANSPORTER"/>
    <property type="match status" value="1"/>
</dbReference>
<reference evidence="2 3" key="1">
    <citation type="submission" date="2023-12" db="EMBL/GenBank/DDBJ databases">
        <title>Baltic Sea Cyanobacteria.</title>
        <authorList>
            <person name="Delbaje E."/>
            <person name="Fewer D.P."/>
            <person name="Shishido T.K."/>
        </authorList>
    </citation>
    <scope>NUCLEOTIDE SEQUENCE [LARGE SCALE GENOMIC DNA]</scope>
    <source>
        <strain evidence="2 3">UHCC 0281</strain>
    </source>
</reference>
<dbReference type="Gene3D" id="2.40.128.130">
    <property type="entry name" value="Autotransporter beta-domain"/>
    <property type="match status" value="1"/>
</dbReference>
<keyword evidence="3" id="KW-1185">Reference proteome</keyword>
<accession>A0ABU5SVG1</accession>
<dbReference type="Proteomes" id="UP001302329">
    <property type="component" value="Unassembled WGS sequence"/>
</dbReference>
<protein>
    <submittedName>
        <fullName evidence="2">Autotransporter domain-containing protein</fullName>
    </submittedName>
</protein>